<sequence>MKRLIVISPYWDERLGALSALAERLRPRAIAALIDTDTGLFPRDATGSISGITLYRRDGFGGSRFIHAKALIAQTDTADHLLIGSANCTVAALGTGNTSGSNSEASLYRQLPPGRAVSELGLEKVLTPERRIEAEKLPPLHVEEDIPFDALSQSHPGIFAVHGDTLSWRPAAQIGAPEAYEVELLAASGAPLVSNPTRLEGTDHRRIRFQIEATDDLPAFARLIGPHEFTPGIITHIDALQIAIRETHSRQTENALAQLDGETEATLALLEVQDLLEKIEDRDADGHGEGVSIPKARKETDEGGQKHRQLSYDDFIAGRRPHQSGHVQHNSLGGSDVSIVRGFLNRIVGLNSLVTPVDENDEDALKDAFDLGDETQNAEAAMAAGEEFAAKPTSRPVQDGGEEEQRRNARRAQATKDQLVKAAADFAKRIELKQESGSLSSRDFLRLRALLMIICAASWRGTDKAGEKLKDRTSLQVLPVEGDPNSWPYVLGRLIFKVFGGSKPAIRFLKLDSVHDQLPADLLECWATCFWCMHACLCARLSPSERTKIQRHILPLMEQVYRRTHLSKDELLAVSITDVMDGMSIQYADRLGIDPEALSLAHRSACERMFP</sequence>
<dbReference type="Proteomes" id="UP000219467">
    <property type="component" value="Unassembled WGS sequence"/>
</dbReference>
<reference evidence="3" key="1">
    <citation type="submission" date="2017-08" db="EMBL/GenBank/DDBJ databases">
        <authorList>
            <person name="Varghese N."/>
            <person name="Submissions S."/>
        </authorList>
    </citation>
    <scope>NUCLEOTIDE SEQUENCE [LARGE SCALE GENOMIC DNA]</scope>
    <source>
        <strain evidence="3">JA234</strain>
    </source>
</reference>
<dbReference type="AlphaFoldDB" id="A0A285D1T2"/>
<evidence type="ECO:0008006" key="4">
    <source>
        <dbReference type="Google" id="ProtNLM"/>
    </source>
</evidence>
<feature type="region of interest" description="Disordered" evidence="1">
    <location>
        <begin position="388"/>
        <end position="415"/>
    </location>
</feature>
<gene>
    <name evidence="2" type="ORF">SAMN05878503_11455</name>
</gene>
<evidence type="ECO:0000313" key="3">
    <source>
        <dbReference type="Proteomes" id="UP000219467"/>
    </source>
</evidence>
<dbReference type="EMBL" id="OAOQ01000014">
    <property type="protein sequence ID" value="SNX73143.1"/>
    <property type="molecule type" value="Genomic_DNA"/>
</dbReference>
<feature type="compositionally biased region" description="Basic and acidic residues" evidence="1">
    <location>
        <begin position="296"/>
        <end position="305"/>
    </location>
</feature>
<evidence type="ECO:0000256" key="1">
    <source>
        <dbReference type="SAM" id="MobiDB-lite"/>
    </source>
</evidence>
<dbReference type="Gene3D" id="3.30.870.10">
    <property type="entry name" value="Endonuclease Chain A"/>
    <property type="match status" value="1"/>
</dbReference>
<evidence type="ECO:0000313" key="2">
    <source>
        <dbReference type="EMBL" id="SNX73143.1"/>
    </source>
</evidence>
<accession>A0A285D1T2</accession>
<protein>
    <recommendedName>
        <fullName evidence="4">Phospholipase D-like domain-containing protein</fullName>
    </recommendedName>
</protein>
<dbReference type="OrthoDB" id="7784537at2"/>
<proteinExistence type="predicted"/>
<organism evidence="2 3">
    <name type="scientific">Cereibacter ovatus</name>
    <dbReference type="NCBI Taxonomy" id="439529"/>
    <lineage>
        <taxon>Bacteria</taxon>
        <taxon>Pseudomonadati</taxon>
        <taxon>Pseudomonadota</taxon>
        <taxon>Alphaproteobacteria</taxon>
        <taxon>Rhodobacterales</taxon>
        <taxon>Paracoccaceae</taxon>
        <taxon>Cereibacter</taxon>
    </lineage>
</organism>
<keyword evidence="3" id="KW-1185">Reference proteome</keyword>
<feature type="region of interest" description="Disordered" evidence="1">
    <location>
        <begin position="282"/>
        <end position="307"/>
    </location>
</feature>
<name>A0A285D1T2_9RHOB</name>
<dbReference type="InterPro" id="IPR059166">
    <property type="entry name" value="PLD-like_cat"/>
</dbReference>
<dbReference type="CDD" id="cd09176">
    <property type="entry name" value="PLDc_unchar6"/>
    <property type="match status" value="1"/>
</dbReference>
<dbReference type="RefSeq" id="WP_097031229.1">
    <property type="nucleotide sequence ID" value="NZ_OAOQ01000014.1"/>
</dbReference>